<dbReference type="RefSeq" id="WP_310069212.1">
    <property type="nucleotide sequence ID" value="NZ_JAVDVX010000001.1"/>
</dbReference>
<dbReference type="NCBIfam" id="TIGR02595">
    <property type="entry name" value="PEP_CTERM"/>
    <property type="match status" value="1"/>
</dbReference>
<comment type="caution">
    <text evidence="2">The sequence shown here is derived from an EMBL/GenBank/DDBJ whole genome shotgun (WGS) entry which is preliminary data.</text>
</comment>
<accession>A0ABU1UUR9</accession>
<evidence type="ECO:0008006" key="4">
    <source>
        <dbReference type="Google" id="ProtNLM"/>
    </source>
</evidence>
<reference evidence="2 3" key="1">
    <citation type="submission" date="2023-07" db="EMBL/GenBank/DDBJ databases">
        <title>Sorghum-associated microbial communities from plants grown in Nebraska, USA.</title>
        <authorList>
            <person name="Schachtman D."/>
        </authorList>
    </citation>
    <scope>NUCLEOTIDE SEQUENCE [LARGE SCALE GENOMIC DNA]</scope>
    <source>
        <strain evidence="2 3">BE190</strain>
    </source>
</reference>
<evidence type="ECO:0000313" key="2">
    <source>
        <dbReference type="EMBL" id="MDR7088921.1"/>
    </source>
</evidence>
<dbReference type="InterPro" id="IPR013424">
    <property type="entry name" value="Ice-binding_C"/>
</dbReference>
<keyword evidence="1" id="KW-0732">Signal</keyword>
<dbReference type="EMBL" id="JAVDVX010000001">
    <property type="protein sequence ID" value="MDR7088921.1"/>
    <property type="molecule type" value="Genomic_DNA"/>
</dbReference>
<sequence length="202" mass="22027">MKKLISLIALSFCVSLSAHASLISDTINGEIQNDFGGNIDQQFSSNAVVDSNTEFTGTYTDVFNSIWNFNVDFDSDSLVLNIMGSSDWANVRMSDSVYSVLKFSFTDLDWGVPVQSLALTGYSCVSTGFSCDVRELIGVDNVNILDFTNNEILIGLNGLYHGETYKFTINGGQVPVPESSSLLLLLAGLFAVMLKCSLIRKK</sequence>
<dbReference type="Proteomes" id="UP001253595">
    <property type="component" value="Unassembled WGS sequence"/>
</dbReference>
<organism evidence="2 3">
    <name type="scientific">Cellvibrio fibrivorans</name>
    <dbReference type="NCBI Taxonomy" id="126350"/>
    <lineage>
        <taxon>Bacteria</taxon>
        <taxon>Pseudomonadati</taxon>
        <taxon>Pseudomonadota</taxon>
        <taxon>Gammaproteobacteria</taxon>
        <taxon>Cellvibrionales</taxon>
        <taxon>Cellvibrionaceae</taxon>
        <taxon>Cellvibrio</taxon>
    </lineage>
</organism>
<evidence type="ECO:0000256" key="1">
    <source>
        <dbReference type="SAM" id="SignalP"/>
    </source>
</evidence>
<name>A0ABU1UUR9_9GAMM</name>
<keyword evidence="3" id="KW-1185">Reference proteome</keyword>
<gene>
    <name evidence="2" type="ORF">J2X05_000924</name>
</gene>
<feature type="chain" id="PRO_5045255600" description="PEP-CTERM protein-sorting domain-containing protein" evidence="1">
    <location>
        <begin position="21"/>
        <end position="202"/>
    </location>
</feature>
<evidence type="ECO:0000313" key="3">
    <source>
        <dbReference type="Proteomes" id="UP001253595"/>
    </source>
</evidence>
<protein>
    <recommendedName>
        <fullName evidence="4">PEP-CTERM protein-sorting domain-containing protein</fullName>
    </recommendedName>
</protein>
<feature type="signal peptide" evidence="1">
    <location>
        <begin position="1"/>
        <end position="20"/>
    </location>
</feature>
<proteinExistence type="predicted"/>